<sequence>MSSGSFYDFRSALLAFESGWDRDRYDAGQITDAQLTQWVGGPVSDFYDGYSSWGQLSDSEWEAMAYRSMNSYGFVGYQFGEALLIDLGYYQDDFYYLGGDTMNRWDGSWTGKNGVNSLDDFMTKEVQDTAINEAFGYNLTLLDYFLDREGRSIEEFVGQTKTFTDVDGSMVQVTLSLTGMLASAHLQGAWGLAQLLIGDGASADEYGTSILKYMEKFGGYDSPTIDAFMTYWQDRKNGGTAELDMGTEPVTPDTGLVLVGQTLVGTSSRDDLEGAGADDVIRGLGGHDKLSGRAGDDELRGGGGKDRVNGQNGHDELVGAWGADTLRGGYGNDTLRGGAGNDKLIGGAGNDRMIGGAGEDCFCFGGNHGRARIKDFELGEDQISILNGANNINQLTFETVNNHVVMSFENTVVTIENVTVDQLTSGDNFLF</sequence>
<evidence type="ECO:0000313" key="4">
    <source>
        <dbReference type="EMBL" id="CRL10857.1"/>
    </source>
</evidence>
<dbReference type="PANTHER" id="PTHR38340:SF1">
    <property type="entry name" value="S-LAYER PROTEIN"/>
    <property type="match status" value="1"/>
</dbReference>
<organism evidence="4 5">
    <name type="scientific">Phaeobacter italicus</name>
    <dbReference type="NCBI Taxonomy" id="481446"/>
    <lineage>
        <taxon>Bacteria</taxon>
        <taxon>Pseudomonadati</taxon>
        <taxon>Pseudomonadota</taxon>
        <taxon>Alphaproteobacteria</taxon>
        <taxon>Rhodobacterales</taxon>
        <taxon>Roseobacteraceae</taxon>
        <taxon>Phaeobacter</taxon>
    </lineage>
</organism>
<name>A0A0H5D0U8_9RHOB</name>
<keyword evidence="2" id="KW-0964">Secreted</keyword>
<evidence type="ECO:0000256" key="3">
    <source>
        <dbReference type="SAM" id="MobiDB-lite"/>
    </source>
</evidence>
<evidence type="ECO:0000313" key="5">
    <source>
        <dbReference type="Proteomes" id="UP000043764"/>
    </source>
</evidence>
<gene>
    <name evidence="4" type="primary">hlyA_5</name>
    <name evidence="4" type="ORF">NIT7321_01705</name>
</gene>
<dbReference type="AlphaFoldDB" id="A0A0H5D0U8"/>
<dbReference type="InterPro" id="IPR018511">
    <property type="entry name" value="Hemolysin-typ_Ca-bd_CS"/>
</dbReference>
<protein>
    <submittedName>
        <fullName evidence="4">Hemolysin, chromosomal</fullName>
    </submittedName>
</protein>
<evidence type="ECO:0000256" key="2">
    <source>
        <dbReference type="ARBA" id="ARBA00022525"/>
    </source>
</evidence>
<dbReference type="PRINTS" id="PR00313">
    <property type="entry name" value="CABNDNGRPT"/>
</dbReference>
<reference evidence="5" key="1">
    <citation type="submission" date="2015-05" db="EMBL/GenBank/DDBJ databases">
        <authorList>
            <person name="Rodrigo-Torres Lidia"/>
            <person name="Arahal R.David."/>
        </authorList>
    </citation>
    <scope>NUCLEOTIDE SEQUENCE [LARGE SCALE GENOMIC DNA]</scope>
    <source>
        <strain evidence="5">CECT 7321</strain>
    </source>
</reference>
<dbReference type="Proteomes" id="UP000043764">
    <property type="component" value="Unassembled WGS sequence"/>
</dbReference>
<dbReference type="PROSITE" id="PS00330">
    <property type="entry name" value="HEMOLYSIN_CALCIUM"/>
    <property type="match status" value="2"/>
</dbReference>
<dbReference type="GO" id="GO:0005576">
    <property type="term" value="C:extracellular region"/>
    <property type="evidence" value="ECO:0007669"/>
    <property type="project" value="UniProtKB-SubCell"/>
</dbReference>
<dbReference type="Gene3D" id="2.150.10.10">
    <property type="entry name" value="Serralysin-like metalloprotease, C-terminal"/>
    <property type="match status" value="1"/>
</dbReference>
<keyword evidence="5" id="KW-1185">Reference proteome</keyword>
<proteinExistence type="predicted"/>
<dbReference type="GO" id="GO:0005509">
    <property type="term" value="F:calcium ion binding"/>
    <property type="evidence" value="ECO:0007669"/>
    <property type="project" value="InterPro"/>
</dbReference>
<dbReference type="STRING" id="481446.NIT7645_01549"/>
<dbReference type="RefSeq" id="WP_050673198.1">
    <property type="nucleotide sequence ID" value="NZ_CVRL01000017.1"/>
</dbReference>
<dbReference type="PANTHER" id="PTHR38340">
    <property type="entry name" value="S-LAYER PROTEIN"/>
    <property type="match status" value="1"/>
</dbReference>
<comment type="subcellular location">
    <subcellularLocation>
        <location evidence="1">Secreted</location>
    </subcellularLocation>
</comment>
<dbReference type="SUPFAM" id="SSF51120">
    <property type="entry name" value="beta-Roll"/>
    <property type="match status" value="1"/>
</dbReference>
<dbReference type="InterPro" id="IPR001343">
    <property type="entry name" value="Hemolysn_Ca-bd"/>
</dbReference>
<evidence type="ECO:0000256" key="1">
    <source>
        <dbReference type="ARBA" id="ARBA00004613"/>
    </source>
</evidence>
<dbReference type="EMBL" id="CVRL01000017">
    <property type="protein sequence ID" value="CRL10857.1"/>
    <property type="molecule type" value="Genomic_DNA"/>
</dbReference>
<accession>A0A0H5D0U8</accession>
<feature type="region of interest" description="Disordered" evidence="3">
    <location>
        <begin position="287"/>
        <end position="314"/>
    </location>
</feature>
<dbReference type="InterPro" id="IPR050557">
    <property type="entry name" value="RTX_toxin/Mannuronan_C5-epim"/>
</dbReference>
<dbReference type="Pfam" id="PF00353">
    <property type="entry name" value="HemolysinCabind"/>
    <property type="match status" value="2"/>
</dbReference>
<dbReference type="InterPro" id="IPR011049">
    <property type="entry name" value="Serralysin-like_metalloprot_C"/>
</dbReference>